<comment type="similarity">
    <text evidence="2 6">Belongs to the low molecular weight phosphotyrosine protein phosphatase family.</text>
</comment>
<dbReference type="InterPro" id="IPR050438">
    <property type="entry name" value="LMW_PTPase"/>
</dbReference>
<protein>
    <recommendedName>
        <fullName evidence="6">Low molecular weight phosphotyrosine protein phosphatase</fullName>
        <shortName evidence="6">LMW-PTP</shortName>
        <shortName evidence="6">LMW-PTPase</shortName>
        <ecNumber evidence="6">3.1.3.2</ecNumber>
        <ecNumber evidence="6">3.1.3.48</ecNumber>
    </recommendedName>
    <alternativeName>
        <fullName evidence="6">Low molecular weight cytosolic acid phosphatase</fullName>
    </alternativeName>
</protein>
<dbReference type="PRINTS" id="PR00720">
    <property type="entry name" value="MAMMALPTPASE"/>
</dbReference>
<comment type="subcellular location">
    <subcellularLocation>
        <location evidence="1 6">Cytoplasm</location>
    </subcellularLocation>
</comment>
<dbReference type="SUPFAM" id="SSF52788">
    <property type="entry name" value="Phosphotyrosine protein phosphatases I"/>
    <property type="match status" value="1"/>
</dbReference>
<dbReference type="PANTHER" id="PTHR11717">
    <property type="entry name" value="LOW MOLECULAR WEIGHT PROTEIN TYROSINE PHOSPHATASE"/>
    <property type="match status" value="1"/>
</dbReference>
<evidence type="ECO:0000256" key="2">
    <source>
        <dbReference type="ARBA" id="ARBA00011063"/>
    </source>
</evidence>
<evidence type="ECO:0000256" key="6">
    <source>
        <dbReference type="RuleBase" id="RU368115"/>
    </source>
</evidence>
<evidence type="ECO:0000256" key="3">
    <source>
        <dbReference type="ARBA" id="ARBA00022490"/>
    </source>
</evidence>
<reference evidence="9" key="1">
    <citation type="submission" date="2025-08" db="UniProtKB">
        <authorList>
            <consortium name="RefSeq"/>
        </authorList>
    </citation>
    <scope>IDENTIFICATION</scope>
    <source>
        <tissue evidence="9">Whole Larva</tissue>
    </source>
</reference>
<evidence type="ECO:0000313" key="9">
    <source>
        <dbReference type="RefSeq" id="XP_017773442.1"/>
    </source>
</evidence>
<keyword evidence="5 6" id="KW-0904">Protein phosphatase</keyword>
<dbReference type="GeneID" id="108560421"/>
<keyword evidence="8" id="KW-1185">Reference proteome</keyword>
<comment type="catalytic activity">
    <reaction evidence="6">
        <text>O-phospho-L-tyrosyl-[protein] + H2O = L-tyrosyl-[protein] + phosphate</text>
        <dbReference type="Rhea" id="RHEA:10684"/>
        <dbReference type="Rhea" id="RHEA-COMP:10136"/>
        <dbReference type="Rhea" id="RHEA-COMP:20101"/>
        <dbReference type="ChEBI" id="CHEBI:15377"/>
        <dbReference type="ChEBI" id="CHEBI:43474"/>
        <dbReference type="ChEBI" id="CHEBI:46858"/>
        <dbReference type="ChEBI" id="CHEBI:61978"/>
        <dbReference type="EC" id="3.1.3.48"/>
    </reaction>
</comment>
<evidence type="ECO:0000256" key="4">
    <source>
        <dbReference type="ARBA" id="ARBA00022801"/>
    </source>
</evidence>
<dbReference type="EC" id="3.1.3.2" evidence="6"/>
<dbReference type="PRINTS" id="PR00719">
    <property type="entry name" value="LMWPTPASE"/>
</dbReference>
<dbReference type="InterPro" id="IPR023485">
    <property type="entry name" value="Ptyr_pPase"/>
</dbReference>
<dbReference type="CDD" id="cd16343">
    <property type="entry name" value="LMWPTP"/>
    <property type="match status" value="1"/>
</dbReference>
<comment type="function">
    <text evidence="6">Acts on tyrosine phosphorylated proteins, low-MW aryl phosphates and natural and synthetic acyl phosphates.</text>
</comment>
<dbReference type="Pfam" id="PF01451">
    <property type="entry name" value="LMWPc"/>
    <property type="match status" value="1"/>
</dbReference>
<dbReference type="SMART" id="SM00226">
    <property type="entry name" value="LMWPc"/>
    <property type="match status" value="1"/>
</dbReference>
<name>A0ABM1MFU2_NICVS</name>
<evidence type="ECO:0000256" key="5">
    <source>
        <dbReference type="ARBA" id="ARBA00022912"/>
    </source>
</evidence>
<sequence>MSIAIDQSITKPLIYKYKNICRSPIAEAVLIYLIEKQYLCTLWYVDSAALGEGHVDSLPDPRAIQTLRKHSAARYLHRARQIHPSDFVKYDYIFGMDLNNISALKSQAKEVQNSKAKILLLGDYDPQGERIIRDPYNDDDLNGFEQCYQQCMRCCNAFLEQNPHTTG</sequence>
<dbReference type="EC" id="3.1.3.48" evidence="6"/>
<organism evidence="8 9">
    <name type="scientific">Nicrophorus vespilloides</name>
    <name type="common">Boreal carrion beetle</name>
    <dbReference type="NCBI Taxonomy" id="110193"/>
    <lineage>
        <taxon>Eukaryota</taxon>
        <taxon>Metazoa</taxon>
        <taxon>Ecdysozoa</taxon>
        <taxon>Arthropoda</taxon>
        <taxon>Hexapoda</taxon>
        <taxon>Insecta</taxon>
        <taxon>Pterygota</taxon>
        <taxon>Neoptera</taxon>
        <taxon>Endopterygota</taxon>
        <taxon>Coleoptera</taxon>
        <taxon>Polyphaga</taxon>
        <taxon>Staphyliniformia</taxon>
        <taxon>Silphidae</taxon>
        <taxon>Nicrophorinae</taxon>
        <taxon>Nicrophorus</taxon>
    </lineage>
</organism>
<dbReference type="Gene3D" id="3.40.50.2300">
    <property type="match status" value="1"/>
</dbReference>
<evidence type="ECO:0000256" key="1">
    <source>
        <dbReference type="ARBA" id="ARBA00004496"/>
    </source>
</evidence>
<gene>
    <name evidence="9" type="primary">LOC108560421</name>
</gene>
<dbReference type="Proteomes" id="UP000695000">
    <property type="component" value="Unplaced"/>
</dbReference>
<dbReference type="RefSeq" id="XP_017773442.1">
    <property type="nucleotide sequence ID" value="XM_017917953.1"/>
</dbReference>
<dbReference type="InterPro" id="IPR017867">
    <property type="entry name" value="Tyr_phospatase_low_mol_wt"/>
</dbReference>
<feature type="domain" description="Phosphotyrosine protein phosphatase I" evidence="7">
    <location>
        <begin position="18"/>
        <end position="161"/>
    </location>
</feature>
<keyword evidence="4 6" id="KW-0378">Hydrolase</keyword>
<proteinExistence type="inferred from homology"/>
<comment type="catalytic activity">
    <reaction evidence="6">
        <text>a phosphate monoester + H2O = an alcohol + phosphate</text>
        <dbReference type="Rhea" id="RHEA:15017"/>
        <dbReference type="ChEBI" id="CHEBI:15377"/>
        <dbReference type="ChEBI" id="CHEBI:30879"/>
        <dbReference type="ChEBI" id="CHEBI:43474"/>
        <dbReference type="ChEBI" id="CHEBI:67140"/>
        <dbReference type="EC" id="3.1.3.2"/>
    </reaction>
</comment>
<accession>A0ABM1MFU2</accession>
<keyword evidence="3 6" id="KW-0963">Cytoplasm</keyword>
<dbReference type="InterPro" id="IPR036196">
    <property type="entry name" value="Ptyr_pPase_sf"/>
</dbReference>
<evidence type="ECO:0000259" key="7">
    <source>
        <dbReference type="SMART" id="SM00226"/>
    </source>
</evidence>
<evidence type="ECO:0000313" key="8">
    <source>
        <dbReference type="Proteomes" id="UP000695000"/>
    </source>
</evidence>
<dbReference type="InterPro" id="IPR002115">
    <property type="entry name" value="Tyr_Pase_low_mol_wt_mml"/>
</dbReference>
<dbReference type="PANTHER" id="PTHR11717:SF7">
    <property type="entry name" value="LOW MOLECULAR WEIGHT PHOSPHOTYROSINE PROTEIN PHOSPHATASE"/>
    <property type="match status" value="1"/>
</dbReference>